<organism evidence="3 4">
    <name type="scientific">Liquidambar formosana</name>
    <name type="common">Formosan gum</name>
    <dbReference type="NCBI Taxonomy" id="63359"/>
    <lineage>
        <taxon>Eukaryota</taxon>
        <taxon>Viridiplantae</taxon>
        <taxon>Streptophyta</taxon>
        <taxon>Embryophyta</taxon>
        <taxon>Tracheophyta</taxon>
        <taxon>Spermatophyta</taxon>
        <taxon>Magnoliopsida</taxon>
        <taxon>eudicotyledons</taxon>
        <taxon>Gunneridae</taxon>
        <taxon>Pentapetalae</taxon>
        <taxon>Saxifragales</taxon>
        <taxon>Altingiaceae</taxon>
        <taxon>Liquidambar</taxon>
    </lineage>
</organism>
<accession>A0AAP0R8D0</accession>
<feature type="signal peptide" evidence="2">
    <location>
        <begin position="1"/>
        <end position="25"/>
    </location>
</feature>
<keyword evidence="1" id="KW-0812">Transmembrane</keyword>
<gene>
    <name evidence="3" type="ORF">L1049_001494</name>
</gene>
<evidence type="ECO:0000256" key="1">
    <source>
        <dbReference type="SAM" id="Phobius"/>
    </source>
</evidence>
<proteinExistence type="predicted"/>
<keyword evidence="4" id="KW-1185">Reference proteome</keyword>
<protein>
    <submittedName>
        <fullName evidence="3">Uncharacterized protein</fullName>
    </submittedName>
</protein>
<name>A0AAP0R8D0_LIQFO</name>
<keyword evidence="1" id="KW-1133">Transmembrane helix</keyword>
<evidence type="ECO:0000256" key="2">
    <source>
        <dbReference type="SAM" id="SignalP"/>
    </source>
</evidence>
<feature type="transmembrane region" description="Helical" evidence="1">
    <location>
        <begin position="41"/>
        <end position="63"/>
    </location>
</feature>
<dbReference type="Proteomes" id="UP001415857">
    <property type="component" value="Unassembled WGS sequence"/>
</dbReference>
<feature type="chain" id="PRO_5042901917" evidence="2">
    <location>
        <begin position="26"/>
        <end position="64"/>
    </location>
</feature>
<dbReference type="Pfam" id="PF06376">
    <property type="entry name" value="AGP"/>
    <property type="match status" value="1"/>
</dbReference>
<evidence type="ECO:0000313" key="4">
    <source>
        <dbReference type="Proteomes" id="UP001415857"/>
    </source>
</evidence>
<dbReference type="PANTHER" id="PTHR33374">
    <property type="entry name" value="ARABINOGALACTAN PROTEIN 20"/>
    <property type="match status" value="1"/>
</dbReference>
<comment type="caution">
    <text evidence="3">The sequence shown here is derived from an EMBL/GenBank/DDBJ whole genome shotgun (WGS) entry which is preliminary data.</text>
</comment>
<sequence length="64" mass="6886">MKSMRLCALPIICFMMLLLLQLSHGQGVAPTPAPQGPVSDGTAIDQGIAYFLLLLALAITYLFH</sequence>
<keyword evidence="2" id="KW-0732">Signal</keyword>
<dbReference type="InterPro" id="IPR009424">
    <property type="entry name" value="AGP16/20/22/41"/>
</dbReference>
<evidence type="ECO:0000313" key="3">
    <source>
        <dbReference type="EMBL" id="KAK9269716.1"/>
    </source>
</evidence>
<keyword evidence="1" id="KW-0472">Membrane</keyword>
<dbReference type="AlphaFoldDB" id="A0AAP0R8D0"/>
<dbReference type="EMBL" id="JBBPBK010000015">
    <property type="protein sequence ID" value="KAK9269716.1"/>
    <property type="molecule type" value="Genomic_DNA"/>
</dbReference>
<reference evidence="3 4" key="1">
    <citation type="journal article" date="2024" name="Plant J.">
        <title>Genome sequences and population genomics reveal climatic adaptation and genomic divergence between two closely related sweetgum species.</title>
        <authorList>
            <person name="Xu W.Q."/>
            <person name="Ren C.Q."/>
            <person name="Zhang X.Y."/>
            <person name="Comes H.P."/>
            <person name="Liu X.H."/>
            <person name="Li Y.G."/>
            <person name="Kettle C.J."/>
            <person name="Jalonen R."/>
            <person name="Gaisberger H."/>
            <person name="Ma Y.Z."/>
            <person name="Qiu Y.X."/>
        </authorList>
    </citation>
    <scope>NUCLEOTIDE SEQUENCE [LARGE SCALE GENOMIC DNA]</scope>
    <source>
        <strain evidence="3">Hangzhou</strain>
    </source>
</reference>